<dbReference type="EMBL" id="CAJNRF010014674">
    <property type="protein sequence ID" value="CAF2159030.1"/>
    <property type="molecule type" value="Genomic_DNA"/>
</dbReference>
<dbReference type="Proteomes" id="UP000663887">
    <property type="component" value="Unassembled WGS sequence"/>
</dbReference>
<dbReference type="OrthoDB" id="10030413at2759"/>
<dbReference type="Proteomes" id="UP000663834">
    <property type="component" value="Unassembled WGS sequence"/>
</dbReference>
<reference evidence="4" key="1">
    <citation type="submission" date="2021-02" db="EMBL/GenBank/DDBJ databases">
        <authorList>
            <person name="Nowell W R."/>
        </authorList>
    </citation>
    <scope>NUCLEOTIDE SEQUENCE</scope>
</reference>
<dbReference type="Proteomes" id="UP000663856">
    <property type="component" value="Unassembled WGS sequence"/>
</dbReference>
<gene>
    <name evidence="1" type="ORF">CJN711_LOCUS18829</name>
    <name evidence="2" type="ORF">KQP761_LOCUS13621</name>
    <name evidence="3" type="ORF">MBJ925_LOCUS15298</name>
    <name evidence="5" type="ORF">WKI299_LOCUS31929</name>
    <name evidence="4" type="ORF">XDN619_LOCUS18982</name>
</gene>
<organism evidence="4 6">
    <name type="scientific">Rotaria magnacalcarata</name>
    <dbReference type="NCBI Taxonomy" id="392030"/>
    <lineage>
        <taxon>Eukaryota</taxon>
        <taxon>Metazoa</taxon>
        <taxon>Spiralia</taxon>
        <taxon>Gnathifera</taxon>
        <taxon>Rotifera</taxon>
        <taxon>Eurotatoria</taxon>
        <taxon>Bdelloidea</taxon>
        <taxon>Philodinida</taxon>
        <taxon>Philodinidae</taxon>
        <taxon>Rotaria</taxon>
    </lineage>
</organism>
<evidence type="ECO:0000313" key="1">
    <source>
        <dbReference type="EMBL" id="CAF1339133.1"/>
    </source>
</evidence>
<evidence type="ECO:0000313" key="6">
    <source>
        <dbReference type="Proteomes" id="UP000663887"/>
    </source>
</evidence>
<evidence type="ECO:0000313" key="5">
    <source>
        <dbReference type="EMBL" id="CAF2159030.1"/>
    </source>
</evidence>
<dbReference type="EMBL" id="CAJNOW010006362">
    <property type="protein sequence ID" value="CAF1481994.1"/>
    <property type="molecule type" value="Genomic_DNA"/>
</dbReference>
<dbReference type="EMBL" id="CAJNOV010008822">
    <property type="protein sequence ID" value="CAF1339133.1"/>
    <property type="molecule type" value="Genomic_DNA"/>
</dbReference>
<dbReference type="EMBL" id="CAJNRE010007169">
    <property type="protein sequence ID" value="CAF2063062.1"/>
    <property type="molecule type" value="Genomic_DNA"/>
</dbReference>
<proteinExistence type="predicted"/>
<dbReference type="EMBL" id="CAJNRG010008222">
    <property type="protein sequence ID" value="CAF2102568.1"/>
    <property type="molecule type" value="Genomic_DNA"/>
</dbReference>
<dbReference type="Proteomes" id="UP000663855">
    <property type="component" value="Unassembled WGS sequence"/>
</dbReference>
<evidence type="ECO:0000313" key="4">
    <source>
        <dbReference type="EMBL" id="CAF2102568.1"/>
    </source>
</evidence>
<sequence length="624" mass="72152">MNQNFHLLSNLKLDLASNISPQSQNRTPTAVFQFVSRNTGTLCAQVDANTTPDFVAKYKHNNEYYLHPYTRQPLNYRVIQTVNDEHYPQVIYDISVYLALKRLQEFDQNDLKRYYEAIDKSIDNNPEFEDFHDVYLFLYCQINGKPEEILCNHSQPILLPKLISNPWTRENTLTRFRYDAEYREGTITCEMKLRNYSIDNLNSYKLVLCLTTNTVPPRMDYHAIRWVCKIRPRASKKKLSRGRTDGESSYYLHHETGIVIANVYGTDLRFTPQLLQSPDNVNFVRSYFETPDFRHALENSSNVNSSLAIAVIKAVDYRTHMIDRRTNANILRYLPFNELQDVDRDLTARPERISASIKAHKDEVNKQLLLSDENDTGTYSQSHVRFYAAAYTNDDVLLTETLHPPIRNSKVYDPLRIQKIVQPKNVLCANDLVYVYHNHAYNGSNAENSSCLYDFELYFAPESNILNENDILQLFNKPHMCIRASYVTDCPALLQFKILDDPIYNDYRAYIRLCHAKSKDYNPSPIALIDGNPWKYYADRLSVIDMVLDDGDLNGFIHESTTAPTIEYETSLETQPFNPATPLLNSSIIPVDVDEHSNDSTKTLNTPELGSQKHKRFFPCGDAT</sequence>
<evidence type="ECO:0000313" key="2">
    <source>
        <dbReference type="EMBL" id="CAF1481994.1"/>
    </source>
</evidence>
<accession>A0A816TQQ6</accession>
<dbReference type="AlphaFoldDB" id="A0A816TQQ6"/>
<evidence type="ECO:0000313" key="3">
    <source>
        <dbReference type="EMBL" id="CAF2063062.1"/>
    </source>
</evidence>
<comment type="caution">
    <text evidence="4">The sequence shown here is derived from an EMBL/GenBank/DDBJ whole genome shotgun (WGS) entry which is preliminary data.</text>
</comment>
<protein>
    <submittedName>
        <fullName evidence="4">Uncharacterized protein</fullName>
    </submittedName>
</protein>
<dbReference type="Proteomes" id="UP000663824">
    <property type="component" value="Unassembled WGS sequence"/>
</dbReference>
<name>A0A816TQQ6_9BILA</name>